<dbReference type="SUPFAM" id="SSF55729">
    <property type="entry name" value="Acyl-CoA N-acyltransferases (Nat)"/>
    <property type="match status" value="1"/>
</dbReference>
<dbReference type="Proteomes" id="UP000294530">
    <property type="component" value="Unassembled WGS sequence"/>
</dbReference>
<dbReference type="InterPro" id="IPR016181">
    <property type="entry name" value="Acyl_CoA_acyltransferase"/>
</dbReference>
<dbReference type="Gene3D" id="3.40.630.30">
    <property type="match status" value="1"/>
</dbReference>
<dbReference type="AlphaFoldDB" id="A0A976IHV3"/>
<reference evidence="1 2" key="1">
    <citation type="journal article" date="2021" name="Genome Biol.">
        <title>AFLAP: assembly-free linkage analysis pipeline using k-mers from genome sequencing data.</title>
        <authorList>
            <person name="Fletcher K."/>
            <person name="Zhang L."/>
            <person name="Gil J."/>
            <person name="Han R."/>
            <person name="Cavanaugh K."/>
            <person name="Michelmore R."/>
        </authorList>
    </citation>
    <scope>NUCLEOTIDE SEQUENCE [LARGE SCALE GENOMIC DNA]</scope>
    <source>
        <strain evidence="1 2">SF5</strain>
    </source>
</reference>
<dbReference type="RefSeq" id="XP_067821581.1">
    <property type="nucleotide sequence ID" value="XM_067961969.1"/>
</dbReference>
<keyword evidence="2" id="KW-1185">Reference proteome</keyword>
<proteinExistence type="predicted"/>
<dbReference type="OrthoDB" id="73196at2759"/>
<protein>
    <submittedName>
        <fullName evidence="1">Uncharacterized protein</fullName>
    </submittedName>
</protein>
<dbReference type="EMBL" id="SHOA02000012">
    <property type="protein sequence ID" value="TDH72082.1"/>
    <property type="molecule type" value="Genomic_DNA"/>
</dbReference>
<accession>A0A976IHV3</accession>
<comment type="caution">
    <text evidence="1">The sequence shown here is derived from an EMBL/GenBank/DDBJ whole genome shotgun (WGS) entry which is preliminary data.</text>
</comment>
<organism evidence="1 2">
    <name type="scientific">Bremia lactucae</name>
    <name type="common">Lettuce downy mildew</name>
    <dbReference type="NCBI Taxonomy" id="4779"/>
    <lineage>
        <taxon>Eukaryota</taxon>
        <taxon>Sar</taxon>
        <taxon>Stramenopiles</taxon>
        <taxon>Oomycota</taxon>
        <taxon>Peronosporomycetes</taxon>
        <taxon>Peronosporales</taxon>
        <taxon>Peronosporaceae</taxon>
        <taxon>Bremia</taxon>
    </lineage>
</organism>
<gene>
    <name evidence="1" type="ORF">CCR75_003878</name>
</gene>
<name>A0A976IHV3_BRELC</name>
<dbReference type="KEGG" id="blac:94347640"/>
<sequence length="221" mass="24601">MKAAISLRCGVCGHNHLQDVKCSICGHIGKSRSFKCFKMASSAFKFSVQRFDCQGQDKAIAGTVTALESANLALWMFVKILRGKIFPNAPNVLSDDPESRHLISFVGDGPMGVARWKPKIFQSGIHDAIIERFGIVQSKRRQGNAKRFLRVVVEDIWTFYAQKPTHPQALIAYVPQNDSFAAMKLFQSVGFQATSQAEMVVDNTLLQMQMAWGCCNPQVNE</sequence>
<evidence type="ECO:0000313" key="1">
    <source>
        <dbReference type="EMBL" id="TDH72082.1"/>
    </source>
</evidence>
<evidence type="ECO:0000313" key="2">
    <source>
        <dbReference type="Proteomes" id="UP000294530"/>
    </source>
</evidence>
<dbReference type="GeneID" id="94347640"/>